<dbReference type="InterPro" id="IPR009071">
    <property type="entry name" value="HMG_box_dom"/>
</dbReference>
<evidence type="ECO:0000256" key="3">
    <source>
        <dbReference type="SAM" id="Phobius"/>
    </source>
</evidence>
<keyword evidence="1" id="KW-0238">DNA-binding</keyword>
<dbReference type="GO" id="GO:0003677">
    <property type="term" value="F:DNA binding"/>
    <property type="evidence" value="ECO:0007669"/>
    <property type="project" value="UniProtKB-UniRule"/>
</dbReference>
<feature type="region of interest" description="Disordered" evidence="2">
    <location>
        <begin position="70"/>
        <end position="89"/>
    </location>
</feature>
<dbReference type="Pfam" id="PF00505">
    <property type="entry name" value="HMG_box"/>
    <property type="match status" value="1"/>
</dbReference>
<dbReference type="SUPFAM" id="SSF47095">
    <property type="entry name" value="HMG-box"/>
    <property type="match status" value="1"/>
</dbReference>
<dbReference type="Proteomes" id="UP001153678">
    <property type="component" value="Unassembled WGS sequence"/>
</dbReference>
<dbReference type="GO" id="GO:0005634">
    <property type="term" value="C:nucleus"/>
    <property type="evidence" value="ECO:0007669"/>
    <property type="project" value="UniProtKB-UniRule"/>
</dbReference>
<organism evidence="5 6">
    <name type="scientific">Funneliformis geosporum</name>
    <dbReference type="NCBI Taxonomy" id="1117311"/>
    <lineage>
        <taxon>Eukaryota</taxon>
        <taxon>Fungi</taxon>
        <taxon>Fungi incertae sedis</taxon>
        <taxon>Mucoromycota</taxon>
        <taxon>Glomeromycotina</taxon>
        <taxon>Glomeromycetes</taxon>
        <taxon>Glomerales</taxon>
        <taxon>Glomeraceae</taxon>
        <taxon>Funneliformis</taxon>
    </lineage>
</organism>
<keyword evidence="3" id="KW-1133">Transmembrane helix</keyword>
<keyword evidence="6" id="KW-1185">Reference proteome</keyword>
<comment type="caution">
    <text evidence="5">The sequence shown here is derived from an EMBL/GenBank/DDBJ whole genome shotgun (WGS) entry which is preliminary data.</text>
</comment>
<name>A0A9W4WIW1_9GLOM</name>
<evidence type="ECO:0000313" key="5">
    <source>
        <dbReference type="EMBL" id="CAI2165111.1"/>
    </source>
</evidence>
<feature type="domain" description="HMG box" evidence="4">
    <location>
        <begin position="127"/>
        <end position="195"/>
    </location>
</feature>
<dbReference type="EMBL" id="CAMKVN010000198">
    <property type="protein sequence ID" value="CAI2165111.1"/>
    <property type="molecule type" value="Genomic_DNA"/>
</dbReference>
<dbReference type="AlphaFoldDB" id="A0A9W4WIW1"/>
<dbReference type="OrthoDB" id="6247875at2759"/>
<evidence type="ECO:0000259" key="4">
    <source>
        <dbReference type="PROSITE" id="PS50118"/>
    </source>
</evidence>
<evidence type="ECO:0000313" key="6">
    <source>
        <dbReference type="Proteomes" id="UP001153678"/>
    </source>
</evidence>
<reference evidence="5" key="1">
    <citation type="submission" date="2022-08" db="EMBL/GenBank/DDBJ databases">
        <authorList>
            <person name="Kallberg Y."/>
            <person name="Tangrot J."/>
            <person name="Rosling A."/>
        </authorList>
    </citation>
    <scope>NUCLEOTIDE SEQUENCE</scope>
    <source>
        <strain evidence="5">Wild A</strain>
    </source>
</reference>
<sequence length="299" mass="34347">MKKVGNNKGSGHIIPLHSSGIISEADLVNIQTKDVEGIFQVLEDPNNQEYKTLEGLEDLRVINRPKNVFDQTKKRKESEETEIEPLSGDKETNISSSNIILKPSFPPTLTKYDLVNIIKKTSKRCVKARIPNAFLLYRNELLKECRNKNVELQIRKVSKIASRYWKNEPPFVKEFYQKLVEDAKSLYNLNNFEFEFDKHVENEQRSGQVTTLHAAGLADLSYTQAKDVGDIIHVQNSSSGFLDFNDDDMDPCFYNGSTDIGIYHDDNSFLEFPFIKYMSIWIIGFMNTALFLNYLRGVL</sequence>
<protein>
    <submittedName>
        <fullName evidence="5">9021_t:CDS:1</fullName>
    </submittedName>
</protein>
<gene>
    <name evidence="5" type="ORF">FWILDA_LOCUS1908</name>
</gene>
<dbReference type="InterPro" id="IPR036910">
    <property type="entry name" value="HMG_box_dom_sf"/>
</dbReference>
<evidence type="ECO:0000256" key="2">
    <source>
        <dbReference type="SAM" id="MobiDB-lite"/>
    </source>
</evidence>
<dbReference type="Gene3D" id="1.10.30.10">
    <property type="entry name" value="High mobility group box domain"/>
    <property type="match status" value="1"/>
</dbReference>
<feature type="transmembrane region" description="Helical" evidence="3">
    <location>
        <begin position="274"/>
        <end position="295"/>
    </location>
</feature>
<dbReference type="PROSITE" id="PS50118">
    <property type="entry name" value="HMG_BOX_2"/>
    <property type="match status" value="1"/>
</dbReference>
<feature type="DNA-binding region" description="HMG box" evidence="1">
    <location>
        <begin position="127"/>
        <end position="195"/>
    </location>
</feature>
<evidence type="ECO:0000256" key="1">
    <source>
        <dbReference type="PROSITE-ProRule" id="PRU00267"/>
    </source>
</evidence>
<dbReference type="SMART" id="SM00398">
    <property type="entry name" value="HMG"/>
    <property type="match status" value="1"/>
</dbReference>
<proteinExistence type="predicted"/>
<keyword evidence="3" id="KW-0812">Transmembrane</keyword>
<keyword evidence="3" id="KW-0472">Membrane</keyword>
<keyword evidence="1" id="KW-0539">Nucleus</keyword>
<accession>A0A9W4WIW1</accession>